<dbReference type="Proteomes" id="UP001500190">
    <property type="component" value="Unassembled WGS sequence"/>
</dbReference>
<keyword evidence="3" id="KW-1185">Reference proteome</keyword>
<keyword evidence="1" id="KW-0812">Transmembrane</keyword>
<dbReference type="EMBL" id="BAAAND010000002">
    <property type="protein sequence ID" value="GAA1573090.1"/>
    <property type="molecule type" value="Genomic_DNA"/>
</dbReference>
<accession>A0ABN2DCN6</accession>
<dbReference type="SUPFAM" id="SSF50998">
    <property type="entry name" value="Quinoprotein alcohol dehydrogenase-like"/>
    <property type="match status" value="1"/>
</dbReference>
<dbReference type="RefSeq" id="WP_344188676.1">
    <property type="nucleotide sequence ID" value="NZ_BAAAND010000002.1"/>
</dbReference>
<comment type="caution">
    <text evidence="2">The sequence shown here is derived from an EMBL/GenBank/DDBJ whole genome shotgun (WGS) entry which is preliminary data.</text>
</comment>
<organism evidence="2 3">
    <name type="scientific">Kribbella karoonensis</name>
    <dbReference type="NCBI Taxonomy" id="324851"/>
    <lineage>
        <taxon>Bacteria</taxon>
        <taxon>Bacillati</taxon>
        <taxon>Actinomycetota</taxon>
        <taxon>Actinomycetes</taxon>
        <taxon>Propionibacteriales</taxon>
        <taxon>Kribbellaceae</taxon>
        <taxon>Kribbella</taxon>
    </lineage>
</organism>
<sequence length="374" mass="38957">MNALLKDAFTEEAAAAGEPNLDLGAIVGNGRRRVRRRRITTLVAAVTAVVAIAGGVTVVRETTRTDSVVQPAGAFAEVRATWASGKVIHYGGTTYESPVAIASFVQTTAGFLVAGADGTVYVLDGNNPAAVLGRGDTSKLLAAEGPVAGWVDTRPAVPEFVLYDVGARRELVRTAEGNDREGDSGRAATGSDPLHVVAIDGGTAYLAASDGLRRLDVATGRNELIKPGARTSFLQAARGGQLVWEHPAENAGNDLAVAMDLGAKTPGIFEGWHPYLSPSGRYLLTDKADEIRMFDVATGRQLPLTFAAYALIMPTQWSSEDAFYAVGYRATESEPVDLLSCSVASGSCAVAVPGIASSNTAPSRFQVPIGVPIG</sequence>
<reference evidence="2 3" key="1">
    <citation type="journal article" date="2019" name="Int. J. Syst. Evol. Microbiol.">
        <title>The Global Catalogue of Microorganisms (GCM) 10K type strain sequencing project: providing services to taxonomists for standard genome sequencing and annotation.</title>
        <authorList>
            <consortium name="The Broad Institute Genomics Platform"/>
            <consortium name="The Broad Institute Genome Sequencing Center for Infectious Disease"/>
            <person name="Wu L."/>
            <person name="Ma J."/>
        </authorList>
    </citation>
    <scope>NUCLEOTIDE SEQUENCE [LARGE SCALE GENOMIC DNA]</scope>
    <source>
        <strain evidence="2 3">JCM 14304</strain>
    </source>
</reference>
<gene>
    <name evidence="2" type="ORF">GCM10009742_14920</name>
</gene>
<protein>
    <recommendedName>
        <fullName evidence="4">WD40 repeat domain-containing protein</fullName>
    </recommendedName>
</protein>
<feature type="transmembrane region" description="Helical" evidence="1">
    <location>
        <begin position="39"/>
        <end position="59"/>
    </location>
</feature>
<evidence type="ECO:0000313" key="2">
    <source>
        <dbReference type="EMBL" id="GAA1573090.1"/>
    </source>
</evidence>
<evidence type="ECO:0000256" key="1">
    <source>
        <dbReference type="SAM" id="Phobius"/>
    </source>
</evidence>
<proteinExistence type="predicted"/>
<dbReference type="InterPro" id="IPR011047">
    <property type="entry name" value="Quinoprotein_ADH-like_sf"/>
</dbReference>
<evidence type="ECO:0008006" key="4">
    <source>
        <dbReference type="Google" id="ProtNLM"/>
    </source>
</evidence>
<keyword evidence="1" id="KW-0472">Membrane</keyword>
<evidence type="ECO:0000313" key="3">
    <source>
        <dbReference type="Proteomes" id="UP001500190"/>
    </source>
</evidence>
<keyword evidence="1" id="KW-1133">Transmembrane helix</keyword>
<name>A0ABN2DCN6_9ACTN</name>